<dbReference type="SUPFAM" id="SSF51126">
    <property type="entry name" value="Pectin lyase-like"/>
    <property type="match status" value="1"/>
</dbReference>
<dbReference type="Pfam" id="PF07581">
    <property type="entry name" value="Glug"/>
    <property type="match status" value="1"/>
</dbReference>
<name>X0XNP8_9ZZZZ</name>
<gene>
    <name evidence="2" type="ORF">S01H1_81737</name>
</gene>
<sequence>MTGSGTAEDPYIISDVDDLQAIEATDLDAYYELSNDIDALETSTWNAGAGFDPVGTGGTEFTGSFNGGGYTISNLFINRPAESAIGLFGATYTAVIQNVTLTDVNITGDYYVGGIVGNAQDTLISDCYVAGSVVATDSIGKIGGIVGWPGGITIISRCGTRGIINATAPGDCVGGIAGDNYGDDVLTITNCYS</sequence>
<dbReference type="InterPro" id="IPR011050">
    <property type="entry name" value="Pectin_lyase_fold/virulence"/>
</dbReference>
<accession>X0XNP8</accession>
<organism evidence="2">
    <name type="scientific">marine sediment metagenome</name>
    <dbReference type="NCBI Taxonomy" id="412755"/>
    <lineage>
        <taxon>unclassified sequences</taxon>
        <taxon>metagenomes</taxon>
        <taxon>ecological metagenomes</taxon>
    </lineage>
</organism>
<dbReference type="Gene3D" id="2.160.20.110">
    <property type="match status" value="1"/>
</dbReference>
<proteinExistence type="predicted"/>
<feature type="domain" description="GLUG" evidence="1">
    <location>
        <begin position="109"/>
        <end position="134"/>
    </location>
</feature>
<evidence type="ECO:0000259" key="1">
    <source>
        <dbReference type="Pfam" id="PF07581"/>
    </source>
</evidence>
<evidence type="ECO:0000313" key="2">
    <source>
        <dbReference type="EMBL" id="GAG44820.1"/>
    </source>
</evidence>
<comment type="caution">
    <text evidence="2">The sequence shown here is derived from an EMBL/GenBank/DDBJ whole genome shotgun (WGS) entry which is preliminary data.</text>
</comment>
<reference evidence="2" key="1">
    <citation type="journal article" date="2014" name="Front. Microbiol.">
        <title>High frequency of phylogenetically diverse reductive dehalogenase-homologous genes in deep subseafloor sedimentary metagenomes.</title>
        <authorList>
            <person name="Kawai M."/>
            <person name="Futagami T."/>
            <person name="Toyoda A."/>
            <person name="Takaki Y."/>
            <person name="Nishi S."/>
            <person name="Hori S."/>
            <person name="Arai W."/>
            <person name="Tsubouchi T."/>
            <person name="Morono Y."/>
            <person name="Uchiyama I."/>
            <person name="Ito T."/>
            <person name="Fujiyama A."/>
            <person name="Inagaki F."/>
            <person name="Takami H."/>
        </authorList>
    </citation>
    <scope>NUCLEOTIDE SEQUENCE</scope>
    <source>
        <strain evidence="2">Expedition CK06-06</strain>
    </source>
</reference>
<protein>
    <recommendedName>
        <fullName evidence="1">GLUG domain-containing protein</fullName>
    </recommendedName>
</protein>
<dbReference type="InterPro" id="IPR011493">
    <property type="entry name" value="GLUG"/>
</dbReference>
<dbReference type="EMBL" id="BARS01055349">
    <property type="protein sequence ID" value="GAG44820.1"/>
    <property type="molecule type" value="Genomic_DNA"/>
</dbReference>
<dbReference type="AlphaFoldDB" id="X0XNP8"/>
<feature type="non-terminal residue" evidence="2">
    <location>
        <position position="193"/>
    </location>
</feature>